<keyword evidence="10 21" id="KW-0547">Nucleotide-binding</keyword>
<protein>
    <recommendedName>
        <fullName evidence="7">Dihydrofolate synthase/folylpolyglutamate synthase</fullName>
        <ecNumber evidence="5">6.3.2.12</ecNumber>
        <ecNumber evidence="6">6.3.2.17</ecNumber>
    </recommendedName>
    <alternativeName>
        <fullName evidence="16">Folylpoly-gamma-glutamate synthetase-dihydrofolate synthetase</fullName>
    </alternativeName>
    <alternativeName>
        <fullName evidence="14">Folylpolyglutamate synthetase</fullName>
    </alternativeName>
    <alternativeName>
        <fullName evidence="15">Tetrahydrofolylpolyglutamate synthase</fullName>
    </alternativeName>
</protein>
<evidence type="ECO:0000313" key="24">
    <source>
        <dbReference type="EMBL" id="MEM5501979.1"/>
    </source>
</evidence>
<keyword evidence="9" id="KW-0479">Metal-binding</keyword>
<keyword evidence="25" id="KW-1185">Reference proteome</keyword>
<evidence type="ECO:0000256" key="10">
    <source>
        <dbReference type="ARBA" id="ARBA00022741"/>
    </source>
</evidence>
<evidence type="ECO:0000256" key="15">
    <source>
        <dbReference type="ARBA" id="ARBA00030592"/>
    </source>
</evidence>
<evidence type="ECO:0000256" key="21">
    <source>
        <dbReference type="PIRNR" id="PIRNR001563"/>
    </source>
</evidence>
<dbReference type="EMBL" id="JBBMQO010000005">
    <property type="protein sequence ID" value="MEM5501979.1"/>
    <property type="molecule type" value="Genomic_DNA"/>
</dbReference>
<dbReference type="Gene3D" id="3.90.190.20">
    <property type="entry name" value="Mur ligase, C-terminal domain"/>
    <property type="match status" value="1"/>
</dbReference>
<evidence type="ECO:0000256" key="18">
    <source>
        <dbReference type="ARBA" id="ARBA00047808"/>
    </source>
</evidence>
<evidence type="ECO:0000313" key="25">
    <source>
        <dbReference type="Proteomes" id="UP001477870"/>
    </source>
</evidence>
<evidence type="ECO:0000256" key="7">
    <source>
        <dbReference type="ARBA" id="ARBA00019357"/>
    </source>
</evidence>
<name>A0ABU9T778_9HYPH</name>
<evidence type="ECO:0000256" key="8">
    <source>
        <dbReference type="ARBA" id="ARBA00022598"/>
    </source>
</evidence>
<evidence type="ECO:0000256" key="13">
    <source>
        <dbReference type="ARBA" id="ARBA00022909"/>
    </source>
</evidence>
<dbReference type="Pfam" id="PF08245">
    <property type="entry name" value="Mur_ligase_M"/>
    <property type="match status" value="1"/>
</dbReference>
<dbReference type="Gene3D" id="3.40.1190.10">
    <property type="entry name" value="Mur-like, catalytic domain"/>
    <property type="match status" value="1"/>
</dbReference>
<dbReference type="SUPFAM" id="SSF53244">
    <property type="entry name" value="MurD-like peptide ligases, peptide-binding domain"/>
    <property type="match status" value="1"/>
</dbReference>
<dbReference type="InterPro" id="IPR036615">
    <property type="entry name" value="Mur_ligase_C_dom_sf"/>
</dbReference>
<dbReference type="InterPro" id="IPR036565">
    <property type="entry name" value="Mur-like_cat_sf"/>
</dbReference>
<dbReference type="EC" id="6.3.2.12" evidence="5"/>
<evidence type="ECO:0000256" key="19">
    <source>
        <dbReference type="ARBA" id="ARBA00049035"/>
    </source>
</evidence>
<keyword evidence="11 21" id="KW-0067">ATP-binding</keyword>
<keyword evidence="8 21" id="KW-0436">Ligase</keyword>
<comment type="catalytic activity">
    <reaction evidence="19">
        <text>(6R)-5,10-methylenetetrahydrofolyl-(gamma-L-Glu)(n) + L-glutamate + ATP = (6R)-5,10-methylenetetrahydrofolyl-(gamma-L-Glu)(n+1) + ADP + phosphate + H(+)</text>
        <dbReference type="Rhea" id="RHEA:51912"/>
        <dbReference type="Rhea" id="RHEA-COMP:13257"/>
        <dbReference type="Rhea" id="RHEA-COMP:13258"/>
        <dbReference type="ChEBI" id="CHEBI:15378"/>
        <dbReference type="ChEBI" id="CHEBI:29985"/>
        <dbReference type="ChEBI" id="CHEBI:30616"/>
        <dbReference type="ChEBI" id="CHEBI:43474"/>
        <dbReference type="ChEBI" id="CHEBI:136572"/>
        <dbReference type="ChEBI" id="CHEBI:456216"/>
        <dbReference type="EC" id="6.3.2.17"/>
    </reaction>
</comment>
<evidence type="ECO:0000256" key="1">
    <source>
        <dbReference type="ARBA" id="ARBA00002714"/>
    </source>
</evidence>
<evidence type="ECO:0000256" key="4">
    <source>
        <dbReference type="ARBA" id="ARBA00008276"/>
    </source>
</evidence>
<keyword evidence="13" id="KW-0289">Folate biosynthesis</keyword>
<reference evidence="24 25" key="1">
    <citation type="submission" date="2024-03" db="EMBL/GenBank/DDBJ databases">
        <title>Community enrichment and isolation of bacterial strains for fucoidan degradation.</title>
        <authorList>
            <person name="Sichert A."/>
        </authorList>
    </citation>
    <scope>NUCLEOTIDE SEQUENCE [LARGE SCALE GENOMIC DNA]</scope>
    <source>
        <strain evidence="24 25">AS62</strain>
    </source>
</reference>
<comment type="catalytic activity">
    <reaction evidence="20">
        <text>7,8-dihydropteroate + L-glutamate + ATP = 7,8-dihydrofolate + ADP + phosphate + H(+)</text>
        <dbReference type="Rhea" id="RHEA:23584"/>
        <dbReference type="ChEBI" id="CHEBI:15378"/>
        <dbReference type="ChEBI" id="CHEBI:17839"/>
        <dbReference type="ChEBI" id="CHEBI:29985"/>
        <dbReference type="ChEBI" id="CHEBI:30616"/>
        <dbReference type="ChEBI" id="CHEBI:43474"/>
        <dbReference type="ChEBI" id="CHEBI:57451"/>
        <dbReference type="ChEBI" id="CHEBI:456216"/>
        <dbReference type="EC" id="6.3.2.12"/>
    </reaction>
</comment>
<dbReference type="GO" id="GO:0016874">
    <property type="term" value="F:ligase activity"/>
    <property type="evidence" value="ECO:0007669"/>
    <property type="project" value="UniProtKB-KW"/>
</dbReference>
<dbReference type="Proteomes" id="UP001477870">
    <property type="component" value="Unassembled WGS sequence"/>
</dbReference>
<dbReference type="Pfam" id="PF02875">
    <property type="entry name" value="Mur_ligase_C"/>
    <property type="match status" value="1"/>
</dbReference>
<evidence type="ECO:0000256" key="11">
    <source>
        <dbReference type="ARBA" id="ARBA00022840"/>
    </source>
</evidence>
<evidence type="ECO:0000256" key="14">
    <source>
        <dbReference type="ARBA" id="ARBA00030048"/>
    </source>
</evidence>
<comment type="catalytic activity">
    <reaction evidence="18">
        <text>10-formyltetrahydrofolyl-(gamma-L-Glu)(n) + L-glutamate + ATP = 10-formyltetrahydrofolyl-(gamma-L-Glu)(n+1) + ADP + phosphate + H(+)</text>
        <dbReference type="Rhea" id="RHEA:51904"/>
        <dbReference type="Rhea" id="RHEA-COMP:13088"/>
        <dbReference type="Rhea" id="RHEA-COMP:14300"/>
        <dbReference type="ChEBI" id="CHEBI:15378"/>
        <dbReference type="ChEBI" id="CHEBI:29985"/>
        <dbReference type="ChEBI" id="CHEBI:30616"/>
        <dbReference type="ChEBI" id="CHEBI:43474"/>
        <dbReference type="ChEBI" id="CHEBI:134413"/>
        <dbReference type="ChEBI" id="CHEBI:456216"/>
        <dbReference type="EC" id="6.3.2.17"/>
    </reaction>
</comment>
<evidence type="ECO:0000256" key="17">
    <source>
        <dbReference type="ARBA" id="ARBA00047493"/>
    </source>
</evidence>
<comment type="similarity">
    <text evidence="4 21">Belongs to the folylpolyglutamate synthase family.</text>
</comment>
<keyword evidence="12" id="KW-0460">Magnesium</keyword>
<feature type="domain" description="Mur ligase central" evidence="23">
    <location>
        <begin position="35"/>
        <end position="252"/>
    </location>
</feature>
<evidence type="ECO:0000259" key="23">
    <source>
        <dbReference type="Pfam" id="PF08245"/>
    </source>
</evidence>
<dbReference type="PANTHER" id="PTHR11136:SF0">
    <property type="entry name" value="DIHYDROFOLATE SYNTHETASE-RELATED"/>
    <property type="match status" value="1"/>
</dbReference>
<evidence type="ECO:0000256" key="16">
    <source>
        <dbReference type="ARBA" id="ARBA00032510"/>
    </source>
</evidence>
<dbReference type="InterPro" id="IPR001645">
    <property type="entry name" value="Folylpolyglutamate_synth"/>
</dbReference>
<dbReference type="NCBIfam" id="TIGR01499">
    <property type="entry name" value="folC"/>
    <property type="match status" value="1"/>
</dbReference>
<comment type="catalytic activity">
    <reaction evidence="17">
        <text>(6S)-5,6,7,8-tetrahydrofolyl-(gamma-L-Glu)(n) + L-glutamate + ATP = (6S)-5,6,7,8-tetrahydrofolyl-(gamma-L-Glu)(n+1) + ADP + phosphate + H(+)</text>
        <dbReference type="Rhea" id="RHEA:10580"/>
        <dbReference type="Rhea" id="RHEA-COMP:14738"/>
        <dbReference type="Rhea" id="RHEA-COMP:14740"/>
        <dbReference type="ChEBI" id="CHEBI:15378"/>
        <dbReference type="ChEBI" id="CHEBI:29985"/>
        <dbReference type="ChEBI" id="CHEBI:30616"/>
        <dbReference type="ChEBI" id="CHEBI:43474"/>
        <dbReference type="ChEBI" id="CHEBI:141005"/>
        <dbReference type="ChEBI" id="CHEBI:456216"/>
        <dbReference type="EC" id="6.3.2.17"/>
    </reaction>
</comment>
<organism evidence="24 25">
    <name type="scientific">Ahrensia kielensis</name>
    <dbReference type="NCBI Taxonomy" id="76980"/>
    <lineage>
        <taxon>Bacteria</taxon>
        <taxon>Pseudomonadati</taxon>
        <taxon>Pseudomonadota</taxon>
        <taxon>Alphaproteobacteria</taxon>
        <taxon>Hyphomicrobiales</taxon>
        <taxon>Ahrensiaceae</taxon>
        <taxon>Ahrensia</taxon>
    </lineage>
</organism>
<dbReference type="RefSeq" id="WP_342848493.1">
    <property type="nucleotide sequence ID" value="NZ_JBBMQO010000005.1"/>
</dbReference>
<dbReference type="InterPro" id="IPR018109">
    <property type="entry name" value="Folylpolyglutamate_synth_CS"/>
</dbReference>
<gene>
    <name evidence="24" type="ORF">WNY59_10300</name>
</gene>
<comment type="caution">
    <text evidence="24">The sequence shown here is derived from an EMBL/GenBank/DDBJ whole genome shotgun (WGS) entry which is preliminary data.</text>
</comment>
<dbReference type="PANTHER" id="PTHR11136">
    <property type="entry name" value="FOLYLPOLYGLUTAMATE SYNTHASE-RELATED"/>
    <property type="match status" value="1"/>
</dbReference>
<evidence type="ECO:0000259" key="22">
    <source>
        <dbReference type="Pfam" id="PF02875"/>
    </source>
</evidence>
<dbReference type="EC" id="6.3.2.17" evidence="6"/>
<dbReference type="PIRSF" id="PIRSF001563">
    <property type="entry name" value="Folylpolyglu_synth"/>
    <property type="match status" value="1"/>
</dbReference>
<evidence type="ECO:0000256" key="9">
    <source>
        <dbReference type="ARBA" id="ARBA00022723"/>
    </source>
</evidence>
<dbReference type="InterPro" id="IPR013221">
    <property type="entry name" value="Mur_ligase_cen"/>
</dbReference>
<sequence length="426" mass="45541">MSLHPKGFDLSLGRIKRLMERLGNPHEKLPPVIHIAGTNGKGSCAAFCRAILEAHGKSVHVHTSPHLVHWHERYRLAGTLVDDETLADAIKRVAHANNGEHITVFEILTAVMFVLFSEHPADVAIVEVGLGGRADATNIIEQPAATVIMPIGLDHIAYLGDTIEKIATEKGGIIKKDIPLIIGAQPNAGARETLEDMAYKLNAPVKIYGQDFHAYEEHGRLVFQSDVGLSDLPLPALPGRHQHANAAAAIMAVCAAGFDPSDSEIEAAMLSVSWPARMQALTSGPLTELGPKNAEFWLDGGHNPDAGIACAEYLAVREEASERPIYMICGMINTKDAVGYFKAFNGLVRHVFTVPVPSSEAGVDPVFLAQQATEAGLTAEVTASVSDAINQLTAQLAPSEPSPRILICGSLYLAGDVLRDNLTPPV</sequence>
<comment type="function">
    <text evidence="1">Functions in two distinct reactions of the de novo folate biosynthetic pathway. Catalyzes the addition of a glutamate residue to dihydropteroate (7,8-dihydropteroate or H2Pte) to form dihydrofolate (7,8-dihydrofolate monoglutamate or H2Pte-Glu). Also catalyzes successive additions of L-glutamate to tetrahydrofolate or 10-formyltetrahydrofolate or 5,10-methylenetetrahydrofolate, leading to folylpolyglutamate derivatives.</text>
</comment>
<evidence type="ECO:0000256" key="20">
    <source>
        <dbReference type="ARBA" id="ARBA00049161"/>
    </source>
</evidence>
<evidence type="ECO:0000256" key="6">
    <source>
        <dbReference type="ARBA" id="ARBA00013025"/>
    </source>
</evidence>
<feature type="domain" description="Mur ligase C-terminal" evidence="22">
    <location>
        <begin position="293"/>
        <end position="410"/>
    </location>
</feature>
<proteinExistence type="inferred from homology"/>
<evidence type="ECO:0000256" key="2">
    <source>
        <dbReference type="ARBA" id="ARBA00004799"/>
    </source>
</evidence>
<comment type="pathway">
    <text evidence="3">Cofactor biosynthesis; tetrahydrofolylpolyglutamate biosynthesis.</text>
</comment>
<dbReference type="InterPro" id="IPR004101">
    <property type="entry name" value="Mur_ligase_C"/>
</dbReference>
<accession>A0ABU9T778</accession>
<evidence type="ECO:0000256" key="3">
    <source>
        <dbReference type="ARBA" id="ARBA00005150"/>
    </source>
</evidence>
<comment type="pathway">
    <text evidence="2">Cofactor biosynthesis; tetrahydrofolate biosynthesis; 7,8-dihydrofolate from 2-amino-4-hydroxy-6-hydroxymethyl-7,8-dihydropteridine diphosphate and 4-aminobenzoate: step 2/2.</text>
</comment>
<dbReference type="PROSITE" id="PS01012">
    <property type="entry name" value="FOLYLPOLYGLU_SYNT_2"/>
    <property type="match status" value="1"/>
</dbReference>
<dbReference type="SUPFAM" id="SSF53623">
    <property type="entry name" value="MurD-like peptide ligases, catalytic domain"/>
    <property type="match status" value="1"/>
</dbReference>
<evidence type="ECO:0000256" key="5">
    <source>
        <dbReference type="ARBA" id="ARBA00013023"/>
    </source>
</evidence>
<evidence type="ECO:0000256" key="12">
    <source>
        <dbReference type="ARBA" id="ARBA00022842"/>
    </source>
</evidence>